<comment type="caution">
    <text evidence="3">The sequence shown here is derived from an EMBL/GenBank/DDBJ whole genome shotgun (WGS) entry which is preliminary data.</text>
</comment>
<dbReference type="EMBL" id="JAKVTV010000005">
    <property type="protein sequence ID" value="MCH4824230.1"/>
    <property type="molecule type" value="Genomic_DNA"/>
</dbReference>
<dbReference type="SUPFAM" id="SSF52402">
    <property type="entry name" value="Adenine nucleotide alpha hydrolases-like"/>
    <property type="match status" value="2"/>
</dbReference>
<dbReference type="Gene3D" id="3.40.50.620">
    <property type="entry name" value="HUPs"/>
    <property type="match status" value="2"/>
</dbReference>
<feature type="domain" description="UspA" evidence="2">
    <location>
        <begin position="1"/>
        <end position="146"/>
    </location>
</feature>
<reference evidence="3" key="1">
    <citation type="submission" date="2022-03" db="EMBL/GenBank/DDBJ databases">
        <title>Gramella crocea sp. nov., isolated from activated sludge of a seafood processing plant.</title>
        <authorList>
            <person name="Zhang X."/>
        </authorList>
    </citation>
    <scope>NUCLEOTIDE SEQUENCE</scope>
    <source>
        <strain evidence="3">YJ019</strain>
    </source>
</reference>
<evidence type="ECO:0000256" key="1">
    <source>
        <dbReference type="ARBA" id="ARBA00008791"/>
    </source>
</evidence>
<dbReference type="AlphaFoldDB" id="A0A9X2AAA0"/>
<evidence type="ECO:0000313" key="4">
    <source>
        <dbReference type="Proteomes" id="UP001139226"/>
    </source>
</evidence>
<dbReference type="RefSeq" id="WP_240714398.1">
    <property type="nucleotide sequence ID" value="NZ_JAKVTV010000005.1"/>
</dbReference>
<dbReference type="CDD" id="cd00293">
    <property type="entry name" value="USP-like"/>
    <property type="match status" value="2"/>
</dbReference>
<protein>
    <submittedName>
        <fullName evidence="3">Universal stress protein</fullName>
    </submittedName>
</protein>
<comment type="similarity">
    <text evidence="1">Belongs to the universal stress protein A family.</text>
</comment>
<dbReference type="InterPro" id="IPR006016">
    <property type="entry name" value="UspA"/>
</dbReference>
<dbReference type="PRINTS" id="PR01438">
    <property type="entry name" value="UNVRSLSTRESS"/>
</dbReference>
<dbReference type="InterPro" id="IPR014729">
    <property type="entry name" value="Rossmann-like_a/b/a_fold"/>
</dbReference>
<sequence length="279" mass="32342">MKNILLPTDFSENSVNAIKYGLRLLQNTSCTFFLLHTFTPAAYHSGKAFKNFTSMELVHATREAASEEIRSILDSLKSEFDNPRHKFEWIVDFNLLISKIKSLIKEKKIDYIFMGTQGATGAREIFMGTHTMYTIKKVNCPVLAIPSGTHDENLKEVLFATDYKVVRKTDLETINFFTDLHKARLHVLNVNSDGSLDSKQLENRSMISHFFEEDKPIFHITEGDDIPEAVKKFQRQNHIDLVIMLHKKHTFFENILFKPVINQLVYHTNIPFMVIPYRE</sequence>
<evidence type="ECO:0000259" key="2">
    <source>
        <dbReference type="Pfam" id="PF00582"/>
    </source>
</evidence>
<name>A0A9X2AAA0_9FLAO</name>
<feature type="domain" description="UspA" evidence="2">
    <location>
        <begin position="212"/>
        <end position="276"/>
    </location>
</feature>
<organism evidence="3 4">
    <name type="scientific">Christiangramia lutea</name>
    <dbReference type="NCBI Taxonomy" id="1607951"/>
    <lineage>
        <taxon>Bacteria</taxon>
        <taxon>Pseudomonadati</taxon>
        <taxon>Bacteroidota</taxon>
        <taxon>Flavobacteriia</taxon>
        <taxon>Flavobacteriales</taxon>
        <taxon>Flavobacteriaceae</taxon>
        <taxon>Christiangramia</taxon>
    </lineage>
</organism>
<proteinExistence type="inferred from homology"/>
<dbReference type="Pfam" id="PF00582">
    <property type="entry name" value="Usp"/>
    <property type="match status" value="2"/>
</dbReference>
<dbReference type="InterPro" id="IPR006015">
    <property type="entry name" value="Universal_stress_UspA"/>
</dbReference>
<evidence type="ECO:0000313" key="3">
    <source>
        <dbReference type="EMBL" id="MCH4824230.1"/>
    </source>
</evidence>
<gene>
    <name evidence="3" type="ORF">ML462_13715</name>
</gene>
<dbReference type="PANTHER" id="PTHR46268:SF6">
    <property type="entry name" value="UNIVERSAL STRESS PROTEIN UP12"/>
    <property type="match status" value="1"/>
</dbReference>
<dbReference type="Proteomes" id="UP001139226">
    <property type="component" value="Unassembled WGS sequence"/>
</dbReference>
<keyword evidence="4" id="KW-1185">Reference proteome</keyword>
<accession>A0A9X2AAA0</accession>
<dbReference type="PANTHER" id="PTHR46268">
    <property type="entry name" value="STRESS RESPONSE PROTEIN NHAX"/>
    <property type="match status" value="1"/>
</dbReference>